<dbReference type="PROSITE" id="PS50283">
    <property type="entry name" value="NA_SOLUT_SYMP_3"/>
    <property type="match status" value="1"/>
</dbReference>
<protein>
    <submittedName>
        <fullName evidence="11">Sodium:solute symporter family protein</fullName>
    </submittedName>
</protein>
<comment type="similarity">
    <text evidence="2 9">Belongs to the sodium:solute symporter (SSF) (TC 2.A.21) family.</text>
</comment>
<evidence type="ECO:0000313" key="11">
    <source>
        <dbReference type="EMBL" id="KKR96550.1"/>
    </source>
</evidence>
<dbReference type="PANTHER" id="PTHR48086:SF6">
    <property type="entry name" value="CATION_ACETATE SYMPORTER ACTP"/>
    <property type="match status" value="1"/>
</dbReference>
<evidence type="ECO:0000256" key="10">
    <source>
        <dbReference type="SAM" id="Phobius"/>
    </source>
</evidence>
<dbReference type="PATRIC" id="fig|1618997.3.peg.1201"/>
<dbReference type="InterPro" id="IPR038377">
    <property type="entry name" value="Na/Glc_symporter_sf"/>
</dbReference>
<evidence type="ECO:0000256" key="6">
    <source>
        <dbReference type="ARBA" id="ARBA00022847"/>
    </source>
</evidence>
<keyword evidence="8 10" id="KW-0472">Membrane</keyword>
<feature type="transmembrane region" description="Helical" evidence="10">
    <location>
        <begin position="77"/>
        <end position="98"/>
    </location>
</feature>
<name>A0A0G0XIB2_9BACT</name>
<dbReference type="CDD" id="cd11480">
    <property type="entry name" value="SLC5sbd_u4"/>
    <property type="match status" value="1"/>
</dbReference>
<evidence type="ECO:0000256" key="9">
    <source>
        <dbReference type="RuleBase" id="RU362091"/>
    </source>
</evidence>
<dbReference type="GO" id="GO:0006847">
    <property type="term" value="P:plasma membrane acetate transport"/>
    <property type="evidence" value="ECO:0007669"/>
    <property type="project" value="TreeGrafter"/>
</dbReference>
<gene>
    <name evidence="11" type="ORF">UU48_C0030G0008</name>
</gene>
<keyword evidence="3" id="KW-0813">Transport</keyword>
<keyword evidence="4" id="KW-1003">Cell membrane</keyword>
<dbReference type="Gene3D" id="1.20.1730.10">
    <property type="entry name" value="Sodium/glucose cotransporter"/>
    <property type="match status" value="2"/>
</dbReference>
<proteinExistence type="inferred from homology"/>
<keyword evidence="5 10" id="KW-0812">Transmembrane</keyword>
<feature type="transmembrane region" description="Helical" evidence="10">
    <location>
        <begin position="476"/>
        <end position="507"/>
    </location>
</feature>
<evidence type="ECO:0000256" key="2">
    <source>
        <dbReference type="ARBA" id="ARBA00006434"/>
    </source>
</evidence>
<organism evidence="11 12">
    <name type="scientific">Candidatus Uhrbacteria bacterium GW2011_GWF2_41_16</name>
    <dbReference type="NCBI Taxonomy" id="1618997"/>
    <lineage>
        <taxon>Bacteria</taxon>
        <taxon>Candidatus Uhriibacteriota</taxon>
    </lineage>
</organism>
<feature type="transmembrane region" description="Helical" evidence="10">
    <location>
        <begin position="624"/>
        <end position="643"/>
    </location>
</feature>
<dbReference type="InterPro" id="IPR050277">
    <property type="entry name" value="Sodium:Solute_Symporter"/>
</dbReference>
<dbReference type="PANTHER" id="PTHR48086">
    <property type="entry name" value="SODIUM/PROLINE SYMPORTER-RELATED"/>
    <property type="match status" value="1"/>
</dbReference>
<comment type="subcellular location">
    <subcellularLocation>
        <location evidence="1">Cell membrane</location>
        <topology evidence="1">Multi-pass membrane protein</topology>
    </subcellularLocation>
</comment>
<evidence type="ECO:0000256" key="1">
    <source>
        <dbReference type="ARBA" id="ARBA00004651"/>
    </source>
</evidence>
<feature type="transmembrane region" description="Helical" evidence="10">
    <location>
        <begin position="187"/>
        <end position="204"/>
    </location>
</feature>
<accession>A0A0G0XIB2</accession>
<feature type="transmembrane region" description="Helical" evidence="10">
    <location>
        <begin position="6"/>
        <end position="27"/>
    </location>
</feature>
<dbReference type="Pfam" id="PF00474">
    <property type="entry name" value="SSF"/>
    <property type="match status" value="2"/>
</dbReference>
<dbReference type="Proteomes" id="UP000034746">
    <property type="component" value="Unassembled WGS sequence"/>
</dbReference>
<dbReference type="AlphaFoldDB" id="A0A0G0XIB2"/>
<dbReference type="EMBL" id="LCAU01000030">
    <property type="protein sequence ID" value="KKR96550.1"/>
    <property type="molecule type" value="Genomic_DNA"/>
</dbReference>
<feature type="transmembrane region" description="Helical" evidence="10">
    <location>
        <begin position="527"/>
        <end position="547"/>
    </location>
</feature>
<feature type="transmembrane region" description="Helical" evidence="10">
    <location>
        <begin position="433"/>
        <end position="456"/>
    </location>
</feature>
<dbReference type="GO" id="GO:0015123">
    <property type="term" value="F:acetate transmembrane transporter activity"/>
    <property type="evidence" value="ECO:0007669"/>
    <property type="project" value="TreeGrafter"/>
</dbReference>
<evidence type="ECO:0000256" key="8">
    <source>
        <dbReference type="ARBA" id="ARBA00023136"/>
    </source>
</evidence>
<dbReference type="GO" id="GO:0005886">
    <property type="term" value="C:plasma membrane"/>
    <property type="evidence" value="ECO:0007669"/>
    <property type="project" value="UniProtKB-SubCell"/>
</dbReference>
<feature type="transmembrane region" description="Helical" evidence="10">
    <location>
        <begin position="399"/>
        <end position="421"/>
    </location>
</feature>
<feature type="transmembrane region" description="Helical" evidence="10">
    <location>
        <begin position="553"/>
        <end position="577"/>
    </location>
</feature>
<reference evidence="11 12" key="1">
    <citation type="journal article" date="2015" name="Nature">
        <title>rRNA introns, odd ribosomes, and small enigmatic genomes across a large radiation of phyla.</title>
        <authorList>
            <person name="Brown C.T."/>
            <person name="Hug L.A."/>
            <person name="Thomas B.C."/>
            <person name="Sharon I."/>
            <person name="Castelle C.J."/>
            <person name="Singh A."/>
            <person name="Wilkins M.J."/>
            <person name="Williams K.H."/>
            <person name="Banfield J.F."/>
        </authorList>
    </citation>
    <scope>NUCLEOTIDE SEQUENCE [LARGE SCALE GENOMIC DNA]</scope>
</reference>
<keyword evidence="6" id="KW-0769">Symport</keyword>
<feature type="transmembrane region" description="Helical" evidence="10">
    <location>
        <begin position="119"/>
        <end position="136"/>
    </location>
</feature>
<evidence type="ECO:0000256" key="5">
    <source>
        <dbReference type="ARBA" id="ARBA00022692"/>
    </source>
</evidence>
<comment type="caution">
    <text evidence="11">The sequence shown here is derived from an EMBL/GenBank/DDBJ whole genome shotgun (WGS) entry which is preliminary data.</text>
</comment>
<keyword evidence="7 10" id="KW-1133">Transmembrane helix</keyword>
<evidence type="ECO:0000313" key="12">
    <source>
        <dbReference type="Proteomes" id="UP000034746"/>
    </source>
</evidence>
<feature type="transmembrane region" description="Helical" evidence="10">
    <location>
        <begin position="47"/>
        <end position="71"/>
    </location>
</feature>
<dbReference type="InterPro" id="IPR001734">
    <property type="entry name" value="Na/solute_symporter"/>
</dbReference>
<evidence type="ECO:0000256" key="7">
    <source>
        <dbReference type="ARBA" id="ARBA00022989"/>
    </source>
</evidence>
<evidence type="ECO:0000256" key="3">
    <source>
        <dbReference type="ARBA" id="ARBA00022448"/>
    </source>
</evidence>
<evidence type="ECO:0000256" key="4">
    <source>
        <dbReference type="ARBA" id="ARBA00022475"/>
    </source>
</evidence>
<dbReference type="GO" id="GO:0015293">
    <property type="term" value="F:symporter activity"/>
    <property type="evidence" value="ECO:0007669"/>
    <property type="project" value="UniProtKB-KW"/>
</dbReference>
<sequence>MYETSSWAIAVFIAFVAFVLWISYHFARRTKTAKGYFAAGGNIHWSVNGIAFAGDYLSAASFLGICGMIAAYGYDGFLYSIGYLAGWIVALFVVAEPMKRLGRFTFADAIDAKFNSKSVQLAAAISTLVVSTFYLIPQMVGAGTLVTPLLGLPHWMGVVMVGTIVIIIVATAGMASTTYVQFLKGGLLIIFSIAIVIVTLYNGLTTHPKSSRDREYRQLQTLAASVNADGVPQPQDSAYTLVTTASPAKGLVFAKLTNGTSQSWWHLTKDDAGKDVLTEAYWVTELAKPVTDSNGAEVSTLYNGIPITESKPIQAGYIQKLKFNGKYVDSVPNLSIAEFLKVIKESTIIRFFNKTIADGEDKVTVYYQKPTSGRDILTPGLKFKVDSAKGAKLMDKLNFVSLMMALFFGTAALPHILIRYYTVRTPAAARKSTIVAIAAIGLFYVLTLFMGLGAMVNGVVDLTDNNMSAPLLAKSFGITLFAIISAIAFATVLGTVSGLIVAASGAVAHDLMDRFFDMKLTDHKKVIAGKIAAVAVGCIAMVLGVIFKGMNVSYLVGWAFAVAASANLPAIIMLLFWKGTTKHGVAASIIVGAVSSVGLILLSPDMFERYGMLRSSAPISLDNPGIVSIPLSFIVLVVVSLFTEKQKDLTPVKI</sequence>
<feature type="transmembrane region" description="Helical" evidence="10">
    <location>
        <begin position="156"/>
        <end position="175"/>
    </location>
</feature>
<feature type="transmembrane region" description="Helical" evidence="10">
    <location>
        <begin position="584"/>
        <end position="604"/>
    </location>
</feature>